<sequence>MDGYGNGDLSKEDQRRSVEEESARGQREDKVRGVCKEQREDRVRGGKASSKWRETPEQWNVPTLYNWNSGTNSIKGGRIDHNEDLDQDRIKNDRAELKIQQDCPGGTIIVRTWEETTKYQSSPNQEEKSLDDIRDHSKKFGRSRMQIGRAD</sequence>
<feature type="compositionally biased region" description="Basic and acidic residues" evidence="1">
    <location>
        <begin position="125"/>
        <end position="135"/>
    </location>
</feature>
<protein>
    <submittedName>
        <fullName evidence="2">Uncharacterized protein</fullName>
    </submittedName>
</protein>
<proteinExistence type="predicted"/>
<reference evidence="2" key="1">
    <citation type="submission" date="2020-01" db="EMBL/GenBank/DDBJ databases">
        <authorList>
            <person name="Mishra B."/>
        </authorList>
    </citation>
    <scope>NUCLEOTIDE SEQUENCE [LARGE SCALE GENOMIC DNA]</scope>
</reference>
<organism evidence="2 3">
    <name type="scientific">Microthlaspi erraticum</name>
    <dbReference type="NCBI Taxonomy" id="1685480"/>
    <lineage>
        <taxon>Eukaryota</taxon>
        <taxon>Viridiplantae</taxon>
        <taxon>Streptophyta</taxon>
        <taxon>Embryophyta</taxon>
        <taxon>Tracheophyta</taxon>
        <taxon>Spermatophyta</taxon>
        <taxon>Magnoliopsida</taxon>
        <taxon>eudicotyledons</taxon>
        <taxon>Gunneridae</taxon>
        <taxon>Pentapetalae</taxon>
        <taxon>rosids</taxon>
        <taxon>malvids</taxon>
        <taxon>Brassicales</taxon>
        <taxon>Brassicaceae</taxon>
        <taxon>Coluteocarpeae</taxon>
        <taxon>Microthlaspi</taxon>
    </lineage>
</organism>
<dbReference type="EMBL" id="CACVBM020000669">
    <property type="protein sequence ID" value="CAA7022284.1"/>
    <property type="molecule type" value="Genomic_DNA"/>
</dbReference>
<comment type="caution">
    <text evidence="2">The sequence shown here is derived from an EMBL/GenBank/DDBJ whole genome shotgun (WGS) entry which is preliminary data.</text>
</comment>
<gene>
    <name evidence="2" type="ORF">MERR_LOCUS9519</name>
</gene>
<feature type="region of interest" description="Disordered" evidence="1">
    <location>
        <begin position="1"/>
        <end position="87"/>
    </location>
</feature>
<feature type="compositionally biased region" description="Basic and acidic residues" evidence="1">
    <location>
        <begin position="77"/>
        <end position="87"/>
    </location>
</feature>
<evidence type="ECO:0000313" key="2">
    <source>
        <dbReference type="EMBL" id="CAA7022284.1"/>
    </source>
</evidence>
<feature type="compositionally biased region" description="Basic and acidic residues" evidence="1">
    <location>
        <begin position="9"/>
        <end position="44"/>
    </location>
</feature>
<keyword evidence="3" id="KW-1185">Reference proteome</keyword>
<evidence type="ECO:0000313" key="3">
    <source>
        <dbReference type="Proteomes" id="UP000467841"/>
    </source>
</evidence>
<dbReference type="AlphaFoldDB" id="A0A6D2I1H2"/>
<evidence type="ECO:0000256" key="1">
    <source>
        <dbReference type="SAM" id="MobiDB-lite"/>
    </source>
</evidence>
<feature type="compositionally biased region" description="Polar residues" evidence="1">
    <location>
        <begin position="57"/>
        <end position="74"/>
    </location>
</feature>
<feature type="region of interest" description="Disordered" evidence="1">
    <location>
        <begin position="114"/>
        <end position="151"/>
    </location>
</feature>
<accession>A0A6D2I1H2</accession>
<dbReference type="Proteomes" id="UP000467841">
    <property type="component" value="Unassembled WGS sequence"/>
</dbReference>
<name>A0A6D2I1H2_9BRAS</name>